<dbReference type="InterPro" id="IPR001878">
    <property type="entry name" value="Znf_CCHC"/>
</dbReference>
<name>A0A9J6F8D9_RHIMP</name>
<accession>A0A9J6F8D9</accession>
<keyword evidence="4" id="KW-1185">Reference proteome</keyword>
<gene>
    <name evidence="3" type="ORF">HPB51_024830</name>
</gene>
<proteinExistence type="predicted"/>
<dbReference type="EMBL" id="JABSTU010000001">
    <property type="protein sequence ID" value="KAH8042609.1"/>
    <property type="molecule type" value="Genomic_DNA"/>
</dbReference>
<dbReference type="InterPro" id="IPR036875">
    <property type="entry name" value="Znf_CCHC_sf"/>
</dbReference>
<dbReference type="AlphaFoldDB" id="A0A9J6F8D9"/>
<reference evidence="3" key="1">
    <citation type="journal article" date="2020" name="Cell">
        <title>Large-Scale Comparative Analyses of Tick Genomes Elucidate Their Genetic Diversity and Vector Capacities.</title>
        <authorList>
            <consortium name="Tick Genome and Microbiome Consortium (TIGMIC)"/>
            <person name="Jia N."/>
            <person name="Wang J."/>
            <person name="Shi W."/>
            <person name="Du L."/>
            <person name="Sun Y."/>
            <person name="Zhan W."/>
            <person name="Jiang J.F."/>
            <person name="Wang Q."/>
            <person name="Zhang B."/>
            <person name="Ji P."/>
            <person name="Bell-Sakyi L."/>
            <person name="Cui X.M."/>
            <person name="Yuan T.T."/>
            <person name="Jiang B.G."/>
            <person name="Yang W.F."/>
            <person name="Lam T.T."/>
            <person name="Chang Q.C."/>
            <person name="Ding S.J."/>
            <person name="Wang X.J."/>
            <person name="Zhu J.G."/>
            <person name="Ruan X.D."/>
            <person name="Zhao L."/>
            <person name="Wei J.T."/>
            <person name="Ye R.Z."/>
            <person name="Que T.C."/>
            <person name="Du C.H."/>
            <person name="Zhou Y.H."/>
            <person name="Cheng J.X."/>
            <person name="Dai P.F."/>
            <person name="Guo W.B."/>
            <person name="Han X.H."/>
            <person name="Huang E.J."/>
            <person name="Li L.F."/>
            <person name="Wei W."/>
            <person name="Gao Y.C."/>
            <person name="Liu J.Z."/>
            <person name="Shao H.Z."/>
            <person name="Wang X."/>
            <person name="Wang C.C."/>
            <person name="Yang T.C."/>
            <person name="Huo Q.B."/>
            <person name="Li W."/>
            <person name="Chen H.Y."/>
            <person name="Chen S.E."/>
            <person name="Zhou L.G."/>
            <person name="Ni X.B."/>
            <person name="Tian J.H."/>
            <person name="Sheng Y."/>
            <person name="Liu T."/>
            <person name="Pan Y.S."/>
            <person name="Xia L.Y."/>
            <person name="Li J."/>
            <person name="Zhao F."/>
            <person name="Cao W.C."/>
        </authorList>
    </citation>
    <scope>NUCLEOTIDE SEQUENCE</scope>
    <source>
        <strain evidence="3">Rmic-2018</strain>
    </source>
</reference>
<dbReference type="GO" id="GO:0008270">
    <property type="term" value="F:zinc ion binding"/>
    <property type="evidence" value="ECO:0007669"/>
    <property type="project" value="UniProtKB-KW"/>
</dbReference>
<sequence>MKRPYKKTILKCYQCGMVGHCVDNCPNPETGRCHECGESTEDVSCVAAEHECQPIWWAVERSGRHHGLIQPLFAFRTVVRSHQHDLAGLRGATCAWHAIRHVPSPARTKPLLPGATSTFRSGNPLRCHQANRIDIVKPPRKLQIQPALHRAPQWAVERSGRHHGLIQPPFSFRRDFNLTQLVNNQPALPCPAPQI</sequence>
<dbReference type="Gene3D" id="4.10.60.10">
    <property type="entry name" value="Zinc finger, CCHC-type"/>
    <property type="match status" value="1"/>
</dbReference>
<comment type="caution">
    <text evidence="3">The sequence shown here is derived from an EMBL/GenBank/DDBJ whole genome shotgun (WGS) entry which is preliminary data.</text>
</comment>
<evidence type="ECO:0000256" key="1">
    <source>
        <dbReference type="PROSITE-ProRule" id="PRU00047"/>
    </source>
</evidence>
<evidence type="ECO:0000313" key="3">
    <source>
        <dbReference type="EMBL" id="KAH8042609.1"/>
    </source>
</evidence>
<reference evidence="3" key="2">
    <citation type="submission" date="2021-09" db="EMBL/GenBank/DDBJ databases">
        <authorList>
            <person name="Jia N."/>
            <person name="Wang J."/>
            <person name="Shi W."/>
            <person name="Du L."/>
            <person name="Sun Y."/>
            <person name="Zhan W."/>
            <person name="Jiang J."/>
            <person name="Wang Q."/>
            <person name="Zhang B."/>
            <person name="Ji P."/>
            <person name="Sakyi L.B."/>
            <person name="Cui X."/>
            <person name="Yuan T."/>
            <person name="Jiang B."/>
            <person name="Yang W."/>
            <person name="Lam T.T.-Y."/>
            <person name="Chang Q."/>
            <person name="Ding S."/>
            <person name="Wang X."/>
            <person name="Zhu J."/>
            <person name="Ruan X."/>
            <person name="Zhao L."/>
            <person name="Wei J."/>
            <person name="Que T."/>
            <person name="Du C."/>
            <person name="Cheng J."/>
            <person name="Dai P."/>
            <person name="Han X."/>
            <person name="Huang E."/>
            <person name="Gao Y."/>
            <person name="Liu J."/>
            <person name="Shao H."/>
            <person name="Ye R."/>
            <person name="Li L."/>
            <person name="Wei W."/>
            <person name="Wang X."/>
            <person name="Wang C."/>
            <person name="Huo Q."/>
            <person name="Li W."/>
            <person name="Guo W."/>
            <person name="Chen H."/>
            <person name="Chen S."/>
            <person name="Zhou L."/>
            <person name="Zhou L."/>
            <person name="Ni X."/>
            <person name="Tian J."/>
            <person name="Zhou Y."/>
            <person name="Sheng Y."/>
            <person name="Liu T."/>
            <person name="Pan Y."/>
            <person name="Xia L."/>
            <person name="Li J."/>
            <person name="Zhao F."/>
            <person name="Cao W."/>
        </authorList>
    </citation>
    <scope>NUCLEOTIDE SEQUENCE</scope>
    <source>
        <strain evidence="3">Rmic-2018</strain>
        <tissue evidence="3">Larvae</tissue>
    </source>
</reference>
<dbReference type="SUPFAM" id="SSF57756">
    <property type="entry name" value="Retrovirus zinc finger-like domains"/>
    <property type="match status" value="1"/>
</dbReference>
<evidence type="ECO:0000259" key="2">
    <source>
        <dbReference type="PROSITE" id="PS50158"/>
    </source>
</evidence>
<evidence type="ECO:0000313" key="4">
    <source>
        <dbReference type="Proteomes" id="UP000821866"/>
    </source>
</evidence>
<keyword evidence="1" id="KW-0862">Zinc</keyword>
<dbReference type="Proteomes" id="UP000821866">
    <property type="component" value="Chromosome 1"/>
</dbReference>
<dbReference type="PROSITE" id="PS50158">
    <property type="entry name" value="ZF_CCHC"/>
    <property type="match status" value="1"/>
</dbReference>
<dbReference type="GO" id="GO:0003676">
    <property type="term" value="F:nucleic acid binding"/>
    <property type="evidence" value="ECO:0007669"/>
    <property type="project" value="InterPro"/>
</dbReference>
<keyword evidence="1" id="KW-0863">Zinc-finger</keyword>
<feature type="domain" description="CCHC-type" evidence="2">
    <location>
        <begin position="11"/>
        <end position="27"/>
    </location>
</feature>
<organism evidence="3 4">
    <name type="scientific">Rhipicephalus microplus</name>
    <name type="common">Cattle tick</name>
    <name type="synonym">Boophilus microplus</name>
    <dbReference type="NCBI Taxonomy" id="6941"/>
    <lineage>
        <taxon>Eukaryota</taxon>
        <taxon>Metazoa</taxon>
        <taxon>Ecdysozoa</taxon>
        <taxon>Arthropoda</taxon>
        <taxon>Chelicerata</taxon>
        <taxon>Arachnida</taxon>
        <taxon>Acari</taxon>
        <taxon>Parasitiformes</taxon>
        <taxon>Ixodida</taxon>
        <taxon>Ixodoidea</taxon>
        <taxon>Ixodidae</taxon>
        <taxon>Rhipicephalinae</taxon>
        <taxon>Rhipicephalus</taxon>
        <taxon>Boophilus</taxon>
    </lineage>
</organism>
<protein>
    <recommendedName>
        <fullName evidence="2">CCHC-type domain-containing protein</fullName>
    </recommendedName>
</protein>
<keyword evidence="1" id="KW-0479">Metal-binding</keyword>